<dbReference type="Gene3D" id="3.40.50.20">
    <property type="match status" value="1"/>
</dbReference>
<keyword evidence="4" id="KW-1185">Reference proteome</keyword>
<gene>
    <name evidence="3" type="ORF">GE300_09920</name>
</gene>
<dbReference type="InterPro" id="IPR010415">
    <property type="entry name" value="LpxI_C"/>
</dbReference>
<dbReference type="EMBL" id="WIND01000006">
    <property type="protein sequence ID" value="MSU89924.1"/>
    <property type="molecule type" value="Genomic_DNA"/>
</dbReference>
<evidence type="ECO:0000259" key="2">
    <source>
        <dbReference type="Pfam" id="PF17930"/>
    </source>
</evidence>
<reference evidence="3 4" key="1">
    <citation type="submission" date="2019-10" db="EMBL/GenBank/DDBJ databases">
        <title>Cognatihalovulum marinum gen. nov. sp. nov., a new member of the family Rhodobacteraceae isolated from deep seawater of the Northwest Indian Ocean.</title>
        <authorList>
            <person name="Ruan C."/>
            <person name="Wang J."/>
            <person name="Zheng X."/>
            <person name="Song L."/>
            <person name="Zhu Y."/>
            <person name="Huang Y."/>
            <person name="Lu Z."/>
            <person name="Du W."/>
            <person name="Huang L."/>
            <person name="Dai X."/>
        </authorList>
    </citation>
    <scope>NUCLEOTIDE SEQUENCE [LARGE SCALE GENOMIC DNA]</scope>
    <source>
        <strain evidence="3 4">2CG4</strain>
    </source>
</reference>
<comment type="caution">
    <text evidence="3">The sequence shown here is derived from an EMBL/GenBank/DDBJ whole genome shotgun (WGS) entry which is preliminary data.</text>
</comment>
<proteinExistence type="predicted"/>
<protein>
    <submittedName>
        <fullName evidence="3">DUF1009 domain-containing protein</fullName>
    </submittedName>
</protein>
<sequence length="287" mass="30398">MPASPVRKPDPAGALAIVAGTGELPRMLAEECRRRKRPYLVVIFEGIRLSWAEEHPVVPAVFEKPGKLFAALRRAGCTQVTFAGGVRRPRLSPMRFDLKAIRLAPLLFRAMRSGDDTALRIVSEIFEAEGLSIVGAHRLLSHLIARPGVLTRTQPSDADRQDAARAAAIVQALGQVDVGQGAVVAQGICLATESIQGTDAMLDFVARTGAPFRPDPEGANGVLLKAPKPGQDWRTDLPAIGPQTVAAAHAAGLAGVVVQAGGVLILGEAETIARADQLGLFLWAREP</sequence>
<evidence type="ECO:0000313" key="3">
    <source>
        <dbReference type="EMBL" id="MSU89924.1"/>
    </source>
</evidence>
<dbReference type="PANTHER" id="PTHR39962:SF1">
    <property type="entry name" value="LPXI FAMILY PROTEIN"/>
    <property type="match status" value="1"/>
</dbReference>
<feature type="domain" description="LpxI N-terminal" evidence="2">
    <location>
        <begin position="15"/>
        <end position="143"/>
    </location>
</feature>
<dbReference type="RefSeq" id="WP_154446411.1">
    <property type="nucleotide sequence ID" value="NZ_WIND01000006.1"/>
</dbReference>
<dbReference type="Pfam" id="PF17930">
    <property type="entry name" value="LpxI_N"/>
    <property type="match status" value="1"/>
</dbReference>
<feature type="domain" description="LpxI C-terminal" evidence="1">
    <location>
        <begin position="147"/>
        <end position="283"/>
    </location>
</feature>
<dbReference type="Gene3D" id="3.40.140.80">
    <property type="match status" value="1"/>
</dbReference>
<name>A0A6L5Z1P8_9RHOB</name>
<dbReference type="Proteomes" id="UP000474957">
    <property type="component" value="Unassembled WGS sequence"/>
</dbReference>
<evidence type="ECO:0000259" key="1">
    <source>
        <dbReference type="Pfam" id="PF06230"/>
    </source>
</evidence>
<dbReference type="PANTHER" id="PTHR39962">
    <property type="entry name" value="BLL4848 PROTEIN"/>
    <property type="match status" value="1"/>
</dbReference>
<evidence type="ECO:0000313" key="4">
    <source>
        <dbReference type="Proteomes" id="UP000474957"/>
    </source>
</evidence>
<dbReference type="Pfam" id="PF06230">
    <property type="entry name" value="LpxI_C"/>
    <property type="match status" value="1"/>
</dbReference>
<dbReference type="AlphaFoldDB" id="A0A6L5Z1P8"/>
<dbReference type="InterPro" id="IPR043167">
    <property type="entry name" value="LpxI_C_sf"/>
</dbReference>
<dbReference type="InterPro" id="IPR053174">
    <property type="entry name" value="LpxI"/>
</dbReference>
<accession>A0A6L5Z1P8</accession>
<dbReference type="InterPro" id="IPR041255">
    <property type="entry name" value="LpxI_N"/>
</dbReference>
<organism evidence="3 4">
    <name type="scientific">Halovulum marinum</name>
    <dbReference type="NCBI Taxonomy" id="2662447"/>
    <lineage>
        <taxon>Bacteria</taxon>
        <taxon>Pseudomonadati</taxon>
        <taxon>Pseudomonadota</taxon>
        <taxon>Alphaproteobacteria</taxon>
        <taxon>Rhodobacterales</taxon>
        <taxon>Paracoccaceae</taxon>
        <taxon>Halovulum</taxon>
    </lineage>
</organism>